<dbReference type="InterPro" id="IPR002347">
    <property type="entry name" value="SDR_fam"/>
</dbReference>
<dbReference type="AlphaFoldDB" id="A0A9N9UP90"/>
<keyword evidence="5" id="KW-1185">Reference proteome</keyword>
<dbReference type="Proteomes" id="UP000754883">
    <property type="component" value="Unassembled WGS sequence"/>
</dbReference>
<accession>A0A9N9UP90</accession>
<keyword evidence="2" id="KW-0521">NADP</keyword>
<gene>
    <name evidence="4" type="ORF">CBYS24578_00004587</name>
</gene>
<sequence length="260" mass="27077">MAPDTLSLEGKIAIVTGSGKENGIGAAIATALARNGCSVAINHVSDASGHRAAKVEATIKSLGARVVTIQADISTVDGAKEIVKRTLSAFNSSKIDILVNNAAVAAHGITLDISPEAMERIFRVNVFGPLFMIQETVPFMPRGGRIINTGATASKTGFVHDPVYAASKAAMDQMSFALSMELGRKYGLTINTIAPGSVKTDNFPDDPNSPVVQAFIDLTRAEARAGNVEDIADVALFLASEKSRWLTGQYISASGGVTGG</sequence>
<proteinExistence type="inferred from homology"/>
<evidence type="ECO:0000256" key="2">
    <source>
        <dbReference type="ARBA" id="ARBA00022857"/>
    </source>
</evidence>
<name>A0A9N9UP90_9HYPO</name>
<dbReference type="PANTHER" id="PTHR48107:SF7">
    <property type="entry name" value="RE15974P"/>
    <property type="match status" value="1"/>
</dbReference>
<keyword evidence="3" id="KW-0560">Oxidoreductase</keyword>
<dbReference type="Pfam" id="PF13561">
    <property type="entry name" value="adh_short_C2"/>
    <property type="match status" value="1"/>
</dbReference>
<comment type="caution">
    <text evidence="4">The sequence shown here is derived from an EMBL/GenBank/DDBJ whole genome shotgun (WGS) entry which is preliminary data.</text>
</comment>
<dbReference type="FunFam" id="3.40.50.720:FF:000084">
    <property type="entry name" value="Short-chain dehydrogenase reductase"/>
    <property type="match status" value="1"/>
</dbReference>
<organism evidence="4 5">
    <name type="scientific">Clonostachys byssicola</name>
    <dbReference type="NCBI Taxonomy" id="160290"/>
    <lineage>
        <taxon>Eukaryota</taxon>
        <taxon>Fungi</taxon>
        <taxon>Dikarya</taxon>
        <taxon>Ascomycota</taxon>
        <taxon>Pezizomycotina</taxon>
        <taxon>Sordariomycetes</taxon>
        <taxon>Hypocreomycetidae</taxon>
        <taxon>Hypocreales</taxon>
        <taxon>Bionectriaceae</taxon>
        <taxon>Clonostachys</taxon>
    </lineage>
</organism>
<evidence type="ECO:0000256" key="3">
    <source>
        <dbReference type="ARBA" id="ARBA00023002"/>
    </source>
</evidence>
<dbReference type="GO" id="GO:0016614">
    <property type="term" value="F:oxidoreductase activity, acting on CH-OH group of donors"/>
    <property type="evidence" value="ECO:0007669"/>
    <property type="project" value="UniProtKB-ARBA"/>
</dbReference>
<dbReference type="PANTHER" id="PTHR48107">
    <property type="entry name" value="NADPH-DEPENDENT ALDEHYDE REDUCTASE-LIKE PROTEIN, CHLOROPLASTIC-RELATED"/>
    <property type="match status" value="1"/>
</dbReference>
<dbReference type="EMBL" id="CABFNO020001523">
    <property type="protein sequence ID" value="CAG9994009.1"/>
    <property type="molecule type" value="Genomic_DNA"/>
</dbReference>
<dbReference type="InterPro" id="IPR036291">
    <property type="entry name" value="NAD(P)-bd_dom_sf"/>
</dbReference>
<evidence type="ECO:0000256" key="1">
    <source>
        <dbReference type="ARBA" id="ARBA00006484"/>
    </source>
</evidence>
<dbReference type="SUPFAM" id="SSF51735">
    <property type="entry name" value="NAD(P)-binding Rossmann-fold domains"/>
    <property type="match status" value="1"/>
</dbReference>
<evidence type="ECO:0000313" key="4">
    <source>
        <dbReference type="EMBL" id="CAG9994009.1"/>
    </source>
</evidence>
<dbReference type="Gene3D" id="3.40.50.720">
    <property type="entry name" value="NAD(P)-binding Rossmann-like Domain"/>
    <property type="match status" value="1"/>
</dbReference>
<dbReference type="PRINTS" id="PR00081">
    <property type="entry name" value="GDHRDH"/>
</dbReference>
<comment type="similarity">
    <text evidence="1">Belongs to the short-chain dehydrogenases/reductases (SDR) family.</text>
</comment>
<dbReference type="InterPro" id="IPR020904">
    <property type="entry name" value="Sc_DH/Rdtase_CS"/>
</dbReference>
<dbReference type="PRINTS" id="PR00080">
    <property type="entry name" value="SDRFAMILY"/>
</dbReference>
<dbReference type="PROSITE" id="PS00061">
    <property type="entry name" value="ADH_SHORT"/>
    <property type="match status" value="1"/>
</dbReference>
<dbReference type="OrthoDB" id="47007at2759"/>
<reference evidence="4" key="1">
    <citation type="submission" date="2021-10" db="EMBL/GenBank/DDBJ databases">
        <authorList>
            <person name="Piombo E."/>
        </authorList>
    </citation>
    <scope>NUCLEOTIDE SEQUENCE</scope>
</reference>
<protein>
    <submittedName>
        <fullName evidence="4">Uncharacterized protein</fullName>
    </submittedName>
</protein>
<evidence type="ECO:0000313" key="5">
    <source>
        <dbReference type="Proteomes" id="UP000754883"/>
    </source>
</evidence>